<dbReference type="SUPFAM" id="SSF46689">
    <property type="entry name" value="Homeodomain-like"/>
    <property type="match status" value="1"/>
</dbReference>
<dbReference type="PANTHER" id="PTHR14043:SF2">
    <property type="entry name" value="HOMEOBOX PROTEIN CUT"/>
    <property type="match status" value="1"/>
</dbReference>
<evidence type="ECO:0000256" key="9">
    <source>
        <dbReference type="ARBA" id="ARBA00023242"/>
    </source>
</evidence>
<evidence type="ECO:0000256" key="1">
    <source>
        <dbReference type="ARBA" id="ARBA00004123"/>
    </source>
</evidence>
<evidence type="ECO:0000256" key="7">
    <source>
        <dbReference type="ARBA" id="ARBA00023155"/>
    </source>
</evidence>
<keyword evidence="4 12" id="KW-0805">Transcription regulation</keyword>
<dbReference type="SMART" id="SM00389">
    <property type="entry name" value="HOX"/>
    <property type="match status" value="1"/>
</dbReference>
<organism evidence="18 19">
    <name type="scientific">Limulus polyphemus</name>
    <name type="common">Atlantic horseshoe crab</name>
    <dbReference type="NCBI Taxonomy" id="6850"/>
    <lineage>
        <taxon>Eukaryota</taxon>
        <taxon>Metazoa</taxon>
        <taxon>Ecdysozoa</taxon>
        <taxon>Arthropoda</taxon>
        <taxon>Chelicerata</taxon>
        <taxon>Merostomata</taxon>
        <taxon>Xiphosura</taxon>
        <taxon>Limulidae</taxon>
        <taxon>Limulus</taxon>
    </lineage>
</organism>
<dbReference type="InterPro" id="IPR017970">
    <property type="entry name" value="Homeobox_CS"/>
</dbReference>
<feature type="domain" description="CUT" evidence="17">
    <location>
        <begin position="233"/>
        <end position="320"/>
    </location>
</feature>
<feature type="region of interest" description="Disordered" evidence="14">
    <location>
        <begin position="1115"/>
        <end position="1152"/>
    </location>
</feature>
<evidence type="ECO:0000256" key="6">
    <source>
        <dbReference type="ARBA" id="ARBA00023125"/>
    </source>
</evidence>
<feature type="DNA-binding region" description="Homeobox" evidence="10">
    <location>
        <begin position="954"/>
        <end position="1013"/>
    </location>
</feature>
<evidence type="ECO:0000256" key="2">
    <source>
        <dbReference type="ARBA" id="ARBA00008190"/>
    </source>
</evidence>
<feature type="compositionally biased region" description="Basic and acidic residues" evidence="14">
    <location>
        <begin position="421"/>
        <end position="430"/>
    </location>
</feature>
<dbReference type="CDD" id="cd00086">
    <property type="entry name" value="homeodomain"/>
    <property type="match status" value="1"/>
</dbReference>
<evidence type="ECO:0000313" key="18">
    <source>
        <dbReference type="Proteomes" id="UP000694941"/>
    </source>
</evidence>
<evidence type="ECO:0000256" key="11">
    <source>
        <dbReference type="RuleBase" id="RU000682"/>
    </source>
</evidence>
<dbReference type="PROSITE" id="PS51042">
    <property type="entry name" value="CUT"/>
    <property type="match status" value="3"/>
</dbReference>
<dbReference type="SMART" id="SM01109">
    <property type="entry name" value="CUT"/>
    <property type="match status" value="3"/>
</dbReference>
<name>A0ABM1TP32_LIMPO</name>
<evidence type="ECO:0000256" key="10">
    <source>
        <dbReference type="PROSITE-ProRule" id="PRU00108"/>
    </source>
</evidence>
<feature type="coiled-coil region" evidence="13">
    <location>
        <begin position="1408"/>
        <end position="1442"/>
    </location>
</feature>
<feature type="compositionally biased region" description="Gly residues" evidence="14">
    <location>
        <begin position="431"/>
        <end position="440"/>
    </location>
</feature>
<keyword evidence="5 13" id="KW-0175">Coiled coil</keyword>
<feature type="transmembrane region" description="Helical" evidence="15">
    <location>
        <begin position="1523"/>
        <end position="1544"/>
    </location>
</feature>
<dbReference type="Pfam" id="PF02376">
    <property type="entry name" value="CUT"/>
    <property type="match status" value="3"/>
</dbReference>
<feature type="compositionally biased region" description="Polar residues" evidence="14">
    <location>
        <begin position="441"/>
        <end position="459"/>
    </location>
</feature>
<evidence type="ECO:0000313" key="19">
    <source>
        <dbReference type="RefSeq" id="XP_022257638.1"/>
    </source>
</evidence>
<feature type="coiled-coil region" evidence="13">
    <location>
        <begin position="10"/>
        <end position="83"/>
    </location>
</feature>
<evidence type="ECO:0000256" key="12">
    <source>
        <dbReference type="RuleBase" id="RU361129"/>
    </source>
</evidence>
<dbReference type="Pfam" id="PF08172">
    <property type="entry name" value="CASP_C"/>
    <property type="match status" value="1"/>
</dbReference>
<keyword evidence="8 12" id="KW-0804">Transcription</keyword>
<dbReference type="Gene3D" id="1.10.10.60">
    <property type="entry name" value="Homeodomain-like"/>
    <property type="match status" value="1"/>
</dbReference>
<keyword evidence="15" id="KW-0812">Transmembrane</keyword>
<feature type="compositionally biased region" description="Basic and acidic residues" evidence="14">
    <location>
        <begin position="1139"/>
        <end position="1149"/>
    </location>
</feature>
<accession>A0ABM1TP32</accession>
<keyword evidence="18" id="KW-1185">Reference proteome</keyword>
<keyword evidence="7 10" id="KW-0371">Homeobox</keyword>
<dbReference type="Gene3D" id="1.10.260.40">
    <property type="entry name" value="lambda repressor-like DNA-binding domains"/>
    <property type="match status" value="3"/>
</dbReference>
<feature type="domain" description="CUT" evidence="17">
    <location>
        <begin position="673"/>
        <end position="760"/>
    </location>
</feature>
<dbReference type="Proteomes" id="UP000694941">
    <property type="component" value="Unplaced"/>
</dbReference>
<keyword evidence="15" id="KW-0472">Membrane</keyword>
<proteinExistence type="inferred from homology"/>
<keyword evidence="3" id="KW-0677">Repeat</keyword>
<comment type="similarity">
    <text evidence="2 12">Belongs to the CUT homeobox family.</text>
</comment>
<evidence type="ECO:0000256" key="13">
    <source>
        <dbReference type="SAM" id="Coils"/>
    </source>
</evidence>
<evidence type="ECO:0000256" key="8">
    <source>
        <dbReference type="ARBA" id="ARBA00023163"/>
    </source>
</evidence>
<evidence type="ECO:0000256" key="3">
    <source>
        <dbReference type="ARBA" id="ARBA00022737"/>
    </source>
</evidence>
<dbReference type="InterPro" id="IPR009057">
    <property type="entry name" value="Homeodomain-like_sf"/>
</dbReference>
<evidence type="ECO:0000256" key="14">
    <source>
        <dbReference type="SAM" id="MobiDB-lite"/>
    </source>
</evidence>
<feature type="compositionally biased region" description="Low complexity" evidence="14">
    <location>
        <begin position="794"/>
        <end position="808"/>
    </location>
</feature>
<evidence type="ECO:0000256" key="15">
    <source>
        <dbReference type="SAM" id="Phobius"/>
    </source>
</evidence>
<keyword evidence="6 10" id="KW-0238">DNA-binding</keyword>
<feature type="compositionally biased region" description="Acidic residues" evidence="14">
    <location>
        <begin position="1202"/>
        <end position="1213"/>
    </location>
</feature>
<protein>
    <recommendedName>
        <fullName evidence="12">Homeobox protein cut-like</fullName>
    </recommendedName>
</protein>
<feature type="region of interest" description="Disordered" evidence="14">
    <location>
        <begin position="767"/>
        <end position="820"/>
    </location>
</feature>
<evidence type="ECO:0000256" key="4">
    <source>
        <dbReference type="ARBA" id="ARBA00023015"/>
    </source>
</evidence>
<reference evidence="19" key="1">
    <citation type="submission" date="2025-08" db="UniProtKB">
        <authorList>
            <consortium name="RefSeq"/>
        </authorList>
    </citation>
    <scope>IDENTIFICATION</scope>
    <source>
        <tissue evidence="19">Muscle</tissue>
    </source>
</reference>
<dbReference type="SUPFAM" id="SSF47413">
    <property type="entry name" value="lambda repressor-like DNA-binding domains"/>
    <property type="match status" value="3"/>
</dbReference>
<evidence type="ECO:0000259" key="17">
    <source>
        <dbReference type="PROSITE" id="PS51042"/>
    </source>
</evidence>
<keyword evidence="9 10" id="KW-0539">Nucleus</keyword>
<feature type="region of interest" description="Disordered" evidence="14">
    <location>
        <begin position="1174"/>
        <end position="1216"/>
    </location>
</feature>
<dbReference type="InterPro" id="IPR010982">
    <property type="entry name" value="Lambda_DNA-bd_dom_sf"/>
</dbReference>
<feature type="compositionally biased region" description="Basic and acidic residues" evidence="14">
    <location>
        <begin position="1264"/>
        <end position="1286"/>
    </location>
</feature>
<gene>
    <name evidence="19" type="primary">LOC106473503</name>
</gene>
<feature type="region of interest" description="Disordered" evidence="14">
    <location>
        <begin position="1243"/>
        <end position="1286"/>
    </location>
</feature>
<evidence type="ECO:0000256" key="5">
    <source>
        <dbReference type="ARBA" id="ARBA00023054"/>
    </source>
</evidence>
<dbReference type="InterPro" id="IPR012955">
    <property type="entry name" value="CASP_C"/>
</dbReference>
<feature type="region of interest" description="Disordered" evidence="14">
    <location>
        <begin position="355"/>
        <end position="376"/>
    </location>
</feature>
<feature type="compositionally biased region" description="Polar residues" evidence="14">
    <location>
        <begin position="775"/>
        <end position="788"/>
    </location>
</feature>
<dbReference type="InterPro" id="IPR003350">
    <property type="entry name" value="CUT_dom"/>
</dbReference>
<sequence length="1580" mass="178264">MEKAIEVLSRSSLEVELAAKEKEISQLMDDIQSLQSTVNNLKQTSASQITRLEELLVEKNQTIQELEEKLTQQKDYKEIKKELSILKSMEFPNNENAEEDNGIATSGPESISKPLEVQLLEKNKSLQSQNTALKVANTDLSGPLSHQGNPLPLQTVENIGSLLGEEIVSTYTNILKKEDQSSPPPLTTPTQDMCPPVAHQSLNGTKLGELPKYKDSSCDHVTLDKLQECLGQCLEKYANETLNTLYIARCVRELLSMHNIGQRLFAKFVLGLSQGTVSELLSKPKPWEKLTEKGRDSYRKMHAWASDDTCVYMLKALVPKKGWLTGALTHGKAISTSWQTSKDCTNNSNLRSKCQDVAQPKSKDSGPLSSKQEDPAAEERIAQILNEAQTAMLNSNSNNNKMIPLHNGSSGYSPQNGNAPRSEEEGRGDEGGGIEGGGGKSQTLHSNNNYKDYFQSGSMRRSRKYDNDDIPQEMVAKIYQEELAKLMGQRVEEGFRLPRDQYERTQEEIRHALNIYHQELSQLSHLGVTTALINGTASSFIPHAISMASSLPHMEVPIDATVQSRSRQNDKKNNSSLDVDSVRHHGSAFSLVTPKTEARNSPVKVAVSHQHTSFPPTSAVSLTEISSDDISISASPLQQMQSITNSLLSQSTMTNTSSTLQRPTKAILPPITQQQFDQYNNLNTEDIVKNVKEQLSQYSISQRLFGENVLGLSQGSVSDLLARPKPWHMLTQKGREPFIRMKVFLEDENAIHKLVASQYKIPPEKLLRTGGFGGSRNSPDLQESSPSTPEYLPSISNVASNSSNNISATQNVPGSSKKHCQNPQSLSYLHSSVYEIAALTTDLDTQNITSKIKDTLMAQNIGQKIFGEVVLGLSQGSVSELLSKPKPWHMLSIKGREPFIRMQLWLNDPQNVEKLQTFKTQRREANKRKRNNIDDMEFCHWYNYGFSSSPYLSTKKPRILFSEEQKEALRLAFSMDPYPSTATIEFLANELNLSVRTITNWFHNHRMRLKQQPMISHDDHKSNYSGARVVSPLSNIKDTTSFDPVQFRMMLNSRLSELNRDKGSGIVQKMCSTYRNNSPLSAHNDDSGTLDLSMSSQHFLQRSNNLFGFQCSSETASAGTDEHSNSELNEDSSYSLDRGLSESSDKESLEEQPLSLSAYNIIHGQESFKQMTIVPSSSSNRRKSAMPQWVDPGLKMSPDSDLCSENEDNDEEKTENKKYEEIINGVCVLQTGKLGLPVPKEHTVRIEPTPAPDSQVLNYGNKEQASEKDKEIDSSKQEKEKFQENIKTDRKHNIERLERCLKDKVVSWDADDEGEREENKNSACYEAVMKEKEMLQYRSDFQKKLIQQLEEDLSCVNSLTCLYRGEGEGQAASPLFPTEIIAEVSKEGTDHKVRTSSPDLTGTAENLLPIISSQRERFRQRNQELEAENTNYRQQLSLLQSEMERLHFDNIKLYEKIKFLKSYPIQRPRSEDEMESRYSVQYEEKLDPFSRFSKQEKQRKYMNLSPFEKITLSMGRTILSNRIARTITFIYTLLLHCLVFLVLYKLAHTEACKRDVAAECTARFALHMQKEHGQEENLHF</sequence>
<keyword evidence="15" id="KW-1133">Transmembrane helix</keyword>
<feature type="compositionally biased region" description="Polar residues" evidence="14">
    <location>
        <begin position="395"/>
        <end position="419"/>
    </location>
</feature>
<feature type="domain" description="CUT" evidence="17">
    <location>
        <begin position="834"/>
        <end position="921"/>
    </location>
</feature>
<dbReference type="PROSITE" id="PS00027">
    <property type="entry name" value="HOMEOBOX_1"/>
    <property type="match status" value="1"/>
</dbReference>
<feature type="domain" description="Homeobox" evidence="16">
    <location>
        <begin position="952"/>
        <end position="1012"/>
    </location>
</feature>
<dbReference type="GeneID" id="106473503"/>
<comment type="subcellular location">
    <subcellularLocation>
        <location evidence="1 10 11">Nucleus</location>
    </subcellularLocation>
</comment>
<dbReference type="PANTHER" id="PTHR14043">
    <property type="entry name" value="CCAAT DISPLACEMENT PROTEIN-RELATED"/>
    <property type="match status" value="1"/>
</dbReference>
<dbReference type="PROSITE" id="PS50071">
    <property type="entry name" value="HOMEOBOX_2"/>
    <property type="match status" value="1"/>
</dbReference>
<dbReference type="RefSeq" id="XP_022257638.1">
    <property type="nucleotide sequence ID" value="XM_022401930.1"/>
</dbReference>
<dbReference type="InterPro" id="IPR001356">
    <property type="entry name" value="HD"/>
</dbReference>
<evidence type="ECO:0000259" key="16">
    <source>
        <dbReference type="PROSITE" id="PS50071"/>
    </source>
</evidence>
<dbReference type="Pfam" id="PF00046">
    <property type="entry name" value="Homeodomain"/>
    <property type="match status" value="1"/>
</dbReference>
<feature type="region of interest" description="Disordered" evidence="14">
    <location>
        <begin position="395"/>
        <end position="466"/>
    </location>
</feature>